<keyword evidence="3" id="KW-1185">Reference proteome</keyword>
<organism evidence="2 3">
    <name type="scientific">Steinernema hermaphroditum</name>
    <dbReference type="NCBI Taxonomy" id="289476"/>
    <lineage>
        <taxon>Eukaryota</taxon>
        <taxon>Metazoa</taxon>
        <taxon>Ecdysozoa</taxon>
        <taxon>Nematoda</taxon>
        <taxon>Chromadorea</taxon>
        <taxon>Rhabditida</taxon>
        <taxon>Tylenchina</taxon>
        <taxon>Panagrolaimomorpha</taxon>
        <taxon>Strongyloidoidea</taxon>
        <taxon>Steinernematidae</taxon>
        <taxon>Steinernema</taxon>
    </lineage>
</organism>
<evidence type="ECO:0000259" key="1">
    <source>
        <dbReference type="Pfam" id="PF03114"/>
    </source>
</evidence>
<dbReference type="GO" id="GO:0005737">
    <property type="term" value="C:cytoplasm"/>
    <property type="evidence" value="ECO:0007669"/>
    <property type="project" value="InterPro"/>
</dbReference>
<name>A0AA39HE69_9BILA</name>
<comment type="caution">
    <text evidence="2">The sequence shown here is derived from an EMBL/GenBank/DDBJ whole genome shotgun (WGS) entry which is preliminary data.</text>
</comment>
<sequence>MAGGLKNFFFKINTSIGNVEKTKMSQEFNDSVERYNTYSTLLDPLVSKLEGALQQNPEVLSTSCIESPKGENPHELLAASLEIFKTYQRDENLVKIDAFIEKRKKLAKTHRKGQVGGRHAIKALRRFFSFEYKDVCTENDKLTQARDYMDMIKHDVKTAKNTVQIENSATLYEEAVRIFNDQAKQVIQLLDALPKVQQTHTDGIAEYFDCLQKNNAEMLHIIKS</sequence>
<proteinExistence type="predicted"/>
<reference evidence="2" key="1">
    <citation type="submission" date="2023-06" db="EMBL/GenBank/DDBJ databases">
        <title>Genomic analysis of the entomopathogenic nematode Steinernema hermaphroditum.</title>
        <authorList>
            <person name="Schwarz E.M."/>
            <person name="Heppert J.K."/>
            <person name="Baniya A."/>
            <person name="Schwartz H.T."/>
            <person name="Tan C.-H."/>
            <person name="Antoshechkin I."/>
            <person name="Sternberg P.W."/>
            <person name="Goodrich-Blair H."/>
            <person name="Dillman A.R."/>
        </authorList>
    </citation>
    <scope>NUCLEOTIDE SEQUENCE</scope>
    <source>
        <strain evidence="2">PS9179</strain>
        <tissue evidence="2">Whole animal</tissue>
    </source>
</reference>
<evidence type="ECO:0000313" key="2">
    <source>
        <dbReference type="EMBL" id="KAK0403601.1"/>
    </source>
</evidence>
<protein>
    <recommendedName>
        <fullName evidence="1">BAR domain-containing protein</fullName>
    </recommendedName>
</protein>
<dbReference type="InterPro" id="IPR004148">
    <property type="entry name" value="BAR_dom"/>
</dbReference>
<dbReference type="Gene3D" id="1.20.1270.60">
    <property type="entry name" value="Arfaptin homology (AH) domain/BAR domain"/>
    <property type="match status" value="1"/>
</dbReference>
<gene>
    <name evidence="2" type="ORF">QR680_017022</name>
</gene>
<dbReference type="EMBL" id="JAUCMV010000004">
    <property type="protein sequence ID" value="KAK0403601.1"/>
    <property type="molecule type" value="Genomic_DNA"/>
</dbReference>
<feature type="domain" description="BAR" evidence="1">
    <location>
        <begin position="12"/>
        <end position="200"/>
    </location>
</feature>
<dbReference type="InterPro" id="IPR027267">
    <property type="entry name" value="AH/BAR_dom_sf"/>
</dbReference>
<dbReference type="SUPFAM" id="SSF103657">
    <property type="entry name" value="BAR/IMD domain-like"/>
    <property type="match status" value="1"/>
</dbReference>
<dbReference type="AlphaFoldDB" id="A0AA39HE69"/>
<dbReference type="Proteomes" id="UP001175271">
    <property type="component" value="Unassembled WGS sequence"/>
</dbReference>
<dbReference type="Pfam" id="PF03114">
    <property type="entry name" value="BAR"/>
    <property type="match status" value="1"/>
</dbReference>
<evidence type="ECO:0000313" key="3">
    <source>
        <dbReference type="Proteomes" id="UP001175271"/>
    </source>
</evidence>
<accession>A0AA39HE69</accession>